<name>A0A2T3B6V2_AMORE</name>
<reference evidence="17 18" key="1">
    <citation type="journal article" date="2018" name="New Phytol.">
        <title>Comparative genomics and transcriptomics depict ericoid mycorrhizal fungi as versatile saprotrophs and plant mutualists.</title>
        <authorList>
            <person name="Martino E."/>
            <person name="Morin E."/>
            <person name="Grelet G.A."/>
            <person name="Kuo A."/>
            <person name="Kohler A."/>
            <person name="Daghino S."/>
            <person name="Barry K.W."/>
            <person name="Cichocki N."/>
            <person name="Clum A."/>
            <person name="Dockter R.B."/>
            <person name="Hainaut M."/>
            <person name="Kuo R.C."/>
            <person name="LaButti K."/>
            <person name="Lindahl B.D."/>
            <person name="Lindquist E.A."/>
            <person name="Lipzen A."/>
            <person name="Khouja H.R."/>
            <person name="Magnuson J."/>
            <person name="Murat C."/>
            <person name="Ohm R.A."/>
            <person name="Singer S.W."/>
            <person name="Spatafora J.W."/>
            <person name="Wang M."/>
            <person name="Veneault-Fourrey C."/>
            <person name="Henrissat B."/>
            <person name="Grigoriev I.V."/>
            <person name="Martin F.M."/>
            <person name="Perotto S."/>
        </authorList>
    </citation>
    <scope>NUCLEOTIDE SEQUENCE [LARGE SCALE GENOMIC DNA]</scope>
    <source>
        <strain evidence="17 18">ATCC 22711</strain>
    </source>
</reference>
<accession>A0A2T3B6V2</accession>
<evidence type="ECO:0000313" key="18">
    <source>
        <dbReference type="Proteomes" id="UP000241818"/>
    </source>
</evidence>
<evidence type="ECO:0000256" key="13">
    <source>
        <dbReference type="PIRSR" id="PIRSR028937-1"/>
    </source>
</evidence>
<evidence type="ECO:0000256" key="1">
    <source>
        <dbReference type="ARBA" id="ARBA00000920"/>
    </source>
</evidence>
<comment type="similarity">
    <text evidence="4 12">Belongs to the GMC oxidoreductase family.</text>
</comment>
<dbReference type="Gene3D" id="3.50.50.60">
    <property type="entry name" value="FAD/NAD(P)-binding domain"/>
    <property type="match status" value="2"/>
</dbReference>
<evidence type="ECO:0000259" key="15">
    <source>
        <dbReference type="Pfam" id="PF00890"/>
    </source>
</evidence>
<organism evidence="17 18">
    <name type="scientific">Amorphotheca resinae ATCC 22711</name>
    <dbReference type="NCBI Taxonomy" id="857342"/>
    <lineage>
        <taxon>Eukaryota</taxon>
        <taxon>Fungi</taxon>
        <taxon>Dikarya</taxon>
        <taxon>Ascomycota</taxon>
        <taxon>Pezizomycotina</taxon>
        <taxon>Leotiomycetes</taxon>
        <taxon>Helotiales</taxon>
        <taxon>Amorphothecaceae</taxon>
        <taxon>Amorphotheca</taxon>
    </lineage>
</organism>
<dbReference type="InParanoid" id="A0A2T3B6V2"/>
<comment type="catalytic activity">
    <reaction evidence="1 12">
        <text>a long-chain primary fatty alcohol + O2 = a long-chain fatty aldehyde + H2O2</text>
        <dbReference type="Rhea" id="RHEA:22756"/>
        <dbReference type="ChEBI" id="CHEBI:15379"/>
        <dbReference type="ChEBI" id="CHEBI:16240"/>
        <dbReference type="ChEBI" id="CHEBI:17176"/>
        <dbReference type="ChEBI" id="CHEBI:77396"/>
        <dbReference type="EC" id="1.1.3.20"/>
    </reaction>
</comment>
<dbReference type="InterPro" id="IPR000172">
    <property type="entry name" value="GMC_OxRdtase_N"/>
</dbReference>
<dbReference type="EMBL" id="KZ679009">
    <property type="protein sequence ID" value="PSS22499.1"/>
    <property type="molecule type" value="Genomic_DNA"/>
</dbReference>
<dbReference type="PANTHER" id="PTHR46056">
    <property type="entry name" value="LONG-CHAIN-ALCOHOL OXIDASE"/>
    <property type="match status" value="1"/>
</dbReference>
<evidence type="ECO:0000256" key="7">
    <source>
        <dbReference type="ARBA" id="ARBA00022692"/>
    </source>
</evidence>
<keyword evidence="9" id="KW-1133">Transmembrane helix</keyword>
<dbReference type="InterPro" id="IPR036188">
    <property type="entry name" value="FAD/NAD-bd_sf"/>
</dbReference>
<evidence type="ECO:0000313" key="17">
    <source>
        <dbReference type="EMBL" id="PSS22499.1"/>
    </source>
</evidence>
<evidence type="ECO:0000256" key="8">
    <source>
        <dbReference type="ARBA" id="ARBA00022827"/>
    </source>
</evidence>
<feature type="domain" description="FAD-dependent oxidoreductase 2 FAD-binding" evidence="15">
    <location>
        <begin position="224"/>
        <end position="256"/>
    </location>
</feature>
<evidence type="ECO:0000259" key="16">
    <source>
        <dbReference type="Pfam" id="PF05199"/>
    </source>
</evidence>
<dbReference type="Pfam" id="PF00890">
    <property type="entry name" value="FAD_binding_2"/>
    <property type="match status" value="1"/>
</dbReference>
<dbReference type="SUPFAM" id="SSF51905">
    <property type="entry name" value="FAD/NAD(P)-binding domain"/>
    <property type="match status" value="1"/>
</dbReference>
<comment type="subcellular location">
    <subcellularLocation>
        <location evidence="3">Membrane</location>
    </subcellularLocation>
</comment>
<dbReference type="Pfam" id="PF00732">
    <property type="entry name" value="GMC_oxred_N"/>
    <property type="match status" value="1"/>
</dbReference>
<dbReference type="AlphaFoldDB" id="A0A2T3B6V2"/>
<keyword evidence="7" id="KW-0812">Transmembrane</keyword>
<evidence type="ECO:0000256" key="2">
    <source>
        <dbReference type="ARBA" id="ARBA00003842"/>
    </source>
</evidence>
<dbReference type="InterPro" id="IPR003953">
    <property type="entry name" value="FAD-dep_OxRdtase_2_FAD-bd"/>
</dbReference>
<feature type="active site" description="Proton acceptor" evidence="13">
    <location>
        <position position="689"/>
    </location>
</feature>
<gene>
    <name evidence="17" type="ORF">M430DRAFT_26971</name>
</gene>
<dbReference type="InterPro" id="IPR012400">
    <property type="entry name" value="Long_Oxdase"/>
</dbReference>
<dbReference type="GO" id="GO:0046577">
    <property type="term" value="F:long-chain-alcohol oxidase activity"/>
    <property type="evidence" value="ECO:0007669"/>
    <property type="project" value="UniProtKB-EC"/>
</dbReference>
<comment type="function">
    <text evidence="2">Long-chain fatty alcohol oxidase involved in the omega-oxidation pathway of lipid degradation.</text>
</comment>
<evidence type="ECO:0000256" key="6">
    <source>
        <dbReference type="ARBA" id="ARBA00022630"/>
    </source>
</evidence>
<keyword evidence="10 12" id="KW-0560">Oxidoreductase</keyword>
<dbReference type="GO" id="GO:0050660">
    <property type="term" value="F:flavin adenine dinucleotide binding"/>
    <property type="evidence" value="ECO:0007669"/>
    <property type="project" value="InterPro"/>
</dbReference>
<feature type="domain" description="Glucose-methanol-choline oxidoreductase C-terminal" evidence="16">
    <location>
        <begin position="583"/>
        <end position="740"/>
    </location>
</feature>
<proteinExistence type="inferred from homology"/>
<evidence type="ECO:0000256" key="9">
    <source>
        <dbReference type="ARBA" id="ARBA00022989"/>
    </source>
</evidence>
<dbReference type="EC" id="1.1.3.20" evidence="5 12"/>
<keyword evidence="18" id="KW-1185">Reference proteome</keyword>
<keyword evidence="6" id="KW-0285">Flavoprotein</keyword>
<evidence type="ECO:0000259" key="14">
    <source>
        <dbReference type="Pfam" id="PF00732"/>
    </source>
</evidence>
<evidence type="ECO:0000256" key="4">
    <source>
        <dbReference type="ARBA" id="ARBA00010790"/>
    </source>
</evidence>
<protein>
    <recommendedName>
        <fullName evidence="5 12">Long-chain-alcohol oxidase</fullName>
        <ecNumber evidence="5 12">1.1.3.20</ecNumber>
    </recommendedName>
</protein>
<evidence type="ECO:0000256" key="12">
    <source>
        <dbReference type="PIRNR" id="PIRNR028937"/>
    </source>
</evidence>
<sequence length="762" mass="83487">MNSDQIEVLAPLATPLPDPPVGEAFTPEQWTILLAIMDAVIPSVRRETDAGDKISQYTLTDAEYNKTVDHLKRTVVDTPDSQSLEEYFLERPSENPRFQDLLKRILVVYSRDDVRKGLAFVLSALNTRVGSLMLTGYNTPFHKQPIRIRQSILEKWRLSYLPPLNALHKQMTLVAKNLWVKTSPTLNRVAGFPEVPLHYKPGPHFEYDFLQFPAGQEAAVIETDVVIVGSGCGGGVCAKNLAEAGHRVLVVDKAYYYPPSSLPMSEAEGGIHLYDNAGVTVSDDGSISITAGSSWGGGGTINWSASLQPQNFVRKEWAQDRGLTFFETSEFQNCLDRVCDRMGVSTDHIRHNHGNEKLLEGARRLGYHAKAVPQNTGGNEHYCGYCAMGCWSAQKQGPAVSWLPDAARAGAQFIEGFQVDRVLFDESGGTKKAIGVKGTWTSRNSRGGVDGPLSERTVRKVTIKATRVIVSGGTLWSPIILLKSGLKNRHIGRNLYLHPVNVVAGVYKEDVRPWEGGILTSVCTSFENLDGHGHGVKLEALAMLPAISLSLMYWNAGLSFKTQALKYRHSNGFISLVRDRDTGRIYPDATTGVPRIEYSPSAFDRAHLMEGVIALAKICYVTGAMEIHVSFSGLKPFIRNPDPEDLETPSASPADDIDPGITDPRFAAWLTELKRVGNKPLGGTYATAHQMGTNRMSVRARDGVVDPKGRVWGTEGLYVADASVFPSASGVNPMITNMAISDWISRGISKELKGLGAKRARL</sequence>
<dbReference type="Proteomes" id="UP000241818">
    <property type="component" value="Unassembled WGS sequence"/>
</dbReference>
<evidence type="ECO:0000256" key="5">
    <source>
        <dbReference type="ARBA" id="ARBA00013125"/>
    </source>
</evidence>
<dbReference type="PANTHER" id="PTHR46056:SF12">
    <property type="entry name" value="LONG-CHAIN-ALCOHOL OXIDASE"/>
    <property type="match status" value="1"/>
</dbReference>
<dbReference type="RefSeq" id="XP_024722654.1">
    <property type="nucleotide sequence ID" value="XM_024865487.1"/>
</dbReference>
<dbReference type="GO" id="GO:0016020">
    <property type="term" value="C:membrane"/>
    <property type="evidence" value="ECO:0007669"/>
    <property type="project" value="UniProtKB-SubCell"/>
</dbReference>
<dbReference type="InterPro" id="IPR007867">
    <property type="entry name" value="GMC_OxRtase_C"/>
</dbReference>
<dbReference type="Pfam" id="PF05199">
    <property type="entry name" value="GMC_oxred_C"/>
    <property type="match status" value="1"/>
</dbReference>
<dbReference type="STRING" id="857342.A0A2T3B6V2"/>
<dbReference type="OrthoDB" id="269227at2759"/>
<keyword evidence="11" id="KW-0472">Membrane</keyword>
<keyword evidence="8" id="KW-0274">FAD</keyword>
<dbReference type="PIRSF" id="PIRSF028937">
    <property type="entry name" value="Lg_Ch_AO"/>
    <property type="match status" value="1"/>
</dbReference>
<dbReference type="GeneID" id="36573568"/>
<evidence type="ECO:0000256" key="10">
    <source>
        <dbReference type="ARBA" id="ARBA00023002"/>
    </source>
</evidence>
<evidence type="ECO:0000256" key="3">
    <source>
        <dbReference type="ARBA" id="ARBA00004370"/>
    </source>
</evidence>
<feature type="domain" description="Glucose-methanol-choline oxidoreductase N-terminal" evidence="14">
    <location>
        <begin position="273"/>
        <end position="500"/>
    </location>
</feature>
<evidence type="ECO:0000256" key="11">
    <source>
        <dbReference type="ARBA" id="ARBA00023136"/>
    </source>
</evidence>